<dbReference type="OMA" id="AFINDWA"/>
<dbReference type="PANTHER" id="PTHR31623:SF17">
    <property type="entry name" value="F21J9.9"/>
    <property type="match status" value="1"/>
</dbReference>
<evidence type="ECO:0000256" key="3">
    <source>
        <dbReference type="ARBA" id="ARBA00023315"/>
    </source>
</evidence>
<dbReference type="Gene3D" id="3.30.559.10">
    <property type="entry name" value="Chloramphenicol acetyltransferase-like domain"/>
    <property type="match status" value="2"/>
</dbReference>
<dbReference type="Pfam" id="PF02458">
    <property type="entry name" value="Transferase"/>
    <property type="match status" value="1"/>
</dbReference>
<dbReference type="PANTHER" id="PTHR31623">
    <property type="entry name" value="F21J9.9"/>
    <property type="match status" value="1"/>
</dbReference>
<comment type="similarity">
    <text evidence="1">Belongs to the plant acyltransferase family.</text>
</comment>
<dbReference type="GO" id="GO:0016746">
    <property type="term" value="F:acyltransferase activity"/>
    <property type="evidence" value="ECO:0007669"/>
    <property type="project" value="UniProtKB-KW"/>
</dbReference>
<dbReference type="AlphaFoldDB" id="A0A4Y7I8B3"/>
<keyword evidence="3" id="KW-0012">Acyltransferase</keyword>
<keyword evidence="5" id="KW-1185">Reference proteome</keyword>
<keyword evidence="2" id="KW-0808">Transferase</keyword>
<organism evidence="4 5">
    <name type="scientific">Papaver somniferum</name>
    <name type="common">Opium poppy</name>
    <dbReference type="NCBI Taxonomy" id="3469"/>
    <lineage>
        <taxon>Eukaryota</taxon>
        <taxon>Viridiplantae</taxon>
        <taxon>Streptophyta</taxon>
        <taxon>Embryophyta</taxon>
        <taxon>Tracheophyta</taxon>
        <taxon>Spermatophyta</taxon>
        <taxon>Magnoliopsida</taxon>
        <taxon>Ranunculales</taxon>
        <taxon>Papaveraceae</taxon>
        <taxon>Papaveroideae</taxon>
        <taxon>Papaver</taxon>
    </lineage>
</organism>
<evidence type="ECO:0000256" key="1">
    <source>
        <dbReference type="ARBA" id="ARBA00009861"/>
    </source>
</evidence>
<accession>A0A4Y7I8B3</accession>
<proteinExistence type="inferred from homology"/>
<dbReference type="Gramene" id="RZC43748">
    <property type="protein sequence ID" value="RZC43748"/>
    <property type="gene ID" value="C5167_036699"/>
</dbReference>
<protein>
    <submittedName>
        <fullName evidence="4">Uncharacterized protein</fullName>
    </submittedName>
</protein>
<evidence type="ECO:0000313" key="5">
    <source>
        <dbReference type="Proteomes" id="UP000316621"/>
    </source>
</evidence>
<evidence type="ECO:0000313" key="4">
    <source>
        <dbReference type="EMBL" id="RZC43748.1"/>
    </source>
</evidence>
<reference evidence="4 5" key="1">
    <citation type="journal article" date="2018" name="Science">
        <title>The opium poppy genome and morphinan production.</title>
        <authorList>
            <person name="Guo L."/>
            <person name="Winzer T."/>
            <person name="Yang X."/>
            <person name="Li Y."/>
            <person name="Ning Z."/>
            <person name="He Z."/>
            <person name="Teodor R."/>
            <person name="Lu Y."/>
            <person name="Bowser T.A."/>
            <person name="Graham I.A."/>
            <person name="Ye K."/>
        </authorList>
    </citation>
    <scope>NUCLEOTIDE SEQUENCE [LARGE SCALE GENOMIC DNA]</scope>
    <source>
        <strain evidence="5">cv. HN1</strain>
        <tissue evidence="4">Leaves</tissue>
    </source>
</reference>
<name>A0A4Y7I8B3_PAPSO</name>
<dbReference type="InterPro" id="IPR023213">
    <property type="entry name" value="CAT-like_dom_sf"/>
</dbReference>
<sequence>MKVDFPLFITMKLIPFLRTTRIPPTLLEKVGLPQCRFIHKYVPRDPKDPPKLYRYPTSYDPYGPRPPPSDKIIQLAERMAALPPEELAQVILMMNGIMKVELVLKENIKPSCPTPSHLKYFKLSFLDQLAPSFYVPLLLYYCNDNSKRESSQIDERRRVIKKSLSETLTKFYPLAGKVVDNRYVDCNDDGVDYFETKVSNCQLSQLIQYPDVYARVRELLPCDPYPPDISSMNRPLSVQVNGFDNCGGKVIGLCISHKLADGSSIMAFINDWAAVARGISTNNHCQQIKGPTFELQSLFAGNDLPGSTPPTLLVRDEVLVAKSFVFGASKIAELKVKSIILEETSDAVEQCQPTRIEALSALIWRCSIDIDQAKNKGSAAVRVYEAAHAVNMRTRMVPPLPTNSFGNMYTMSRAKCIVMNNECIDTQDHDLLGKIKDSFKKIDSDYVRKLRSSGTGLSAVETDGENSFSGQTVKLNFSSWCRFAIYEADFGWGKPTWVGACAAPLKNLVWLKDTSSGDGIEATVILGKNEMAEFERHEELLAYIS</sequence>
<dbReference type="Proteomes" id="UP000316621">
    <property type="component" value="Chromosome 1"/>
</dbReference>
<dbReference type="EMBL" id="CM010715">
    <property type="protein sequence ID" value="RZC43748.1"/>
    <property type="molecule type" value="Genomic_DNA"/>
</dbReference>
<evidence type="ECO:0000256" key="2">
    <source>
        <dbReference type="ARBA" id="ARBA00022679"/>
    </source>
</evidence>
<gene>
    <name evidence="4" type="ORF">C5167_036699</name>
</gene>